<dbReference type="PANTHER" id="PTHR31435">
    <property type="entry name" value="PROTEIN NATD1"/>
    <property type="match status" value="1"/>
</dbReference>
<dbReference type="OrthoDB" id="74247at2759"/>
<dbReference type="InterPro" id="IPR016181">
    <property type="entry name" value="Acyl_CoA_acyltransferase"/>
</dbReference>
<dbReference type="CDD" id="cd04301">
    <property type="entry name" value="NAT_SF"/>
    <property type="match status" value="1"/>
</dbReference>
<accession>A0A1V9ZZP3</accession>
<comment type="caution">
    <text evidence="2">The sequence shown here is derived from an EMBL/GenBank/DDBJ whole genome shotgun (WGS) entry which is preliminary data.</text>
</comment>
<dbReference type="Pfam" id="PF14542">
    <property type="entry name" value="Acetyltransf_CG"/>
    <property type="match status" value="1"/>
</dbReference>
<dbReference type="InterPro" id="IPR031165">
    <property type="entry name" value="GNAT_YJDJ"/>
</dbReference>
<evidence type="ECO:0000313" key="2">
    <source>
        <dbReference type="EMBL" id="OQS03495.1"/>
    </source>
</evidence>
<sequence length="95" mass="10945">MRAMFTTLARTVRHVPEKHQFTCEADKTLLGVLEYRIEDNSIDMYRTFVLPEGRGGGVAKALCDEAFRFAKEKQLNVIPTCSYISETYMKKYVTN</sequence>
<dbReference type="AlphaFoldDB" id="A0A1V9ZZP3"/>
<dbReference type="EMBL" id="JNBS01000874">
    <property type="protein sequence ID" value="OQS03495.1"/>
    <property type="molecule type" value="Genomic_DNA"/>
</dbReference>
<gene>
    <name evidence="2" type="ORF">THRCLA_21150</name>
</gene>
<evidence type="ECO:0000259" key="1">
    <source>
        <dbReference type="PROSITE" id="PS51729"/>
    </source>
</evidence>
<dbReference type="SUPFAM" id="SSF55729">
    <property type="entry name" value="Acyl-CoA N-acyltransferases (Nat)"/>
    <property type="match status" value="1"/>
</dbReference>
<name>A0A1V9ZZP3_9STRA</name>
<dbReference type="InterPro" id="IPR045057">
    <property type="entry name" value="Gcn5-rel_NAT"/>
</dbReference>
<protein>
    <recommendedName>
        <fullName evidence="1">N-acetyltransferase domain-containing protein</fullName>
    </recommendedName>
</protein>
<organism evidence="2 3">
    <name type="scientific">Thraustotheca clavata</name>
    <dbReference type="NCBI Taxonomy" id="74557"/>
    <lineage>
        <taxon>Eukaryota</taxon>
        <taxon>Sar</taxon>
        <taxon>Stramenopiles</taxon>
        <taxon>Oomycota</taxon>
        <taxon>Saprolegniomycetes</taxon>
        <taxon>Saprolegniales</taxon>
        <taxon>Achlyaceae</taxon>
        <taxon>Thraustotheca</taxon>
    </lineage>
</organism>
<evidence type="ECO:0000313" key="3">
    <source>
        <dbReference type="Proteomes" id="UP000243217"/>
    </source>
</evidence>
<dbReference type="PANTHER" id="PTHR31435:SF9">
    <property type="entry name" value="PROTEIN NATD1"/>
    <property type="match status" value="1"/>
</dbReference>
<dbReference type="PROSITE" id="PS51729">
    <property type="entry name" value="GNAT_YJDJ"/>
    <property type="match status" value="1"/>
</dbReference>
<feature type="domain" description="N-acetyltransferase" evidence="1">
    <location>
        <begin position="13"/>
        <end position="95"/>
    </location>
</feature>
<reference evidence="2 3" key="1">
    <citation type="journal article" date="2014" name="Genome Biol. Evol.">
        <title>The secreted proteins of Achlya hypogyna and Thraustotheca clavata identify the ancestral oomycete secretome and reveal gene acquisitions by horizontal gene transfer.</title>
        <authorList>
            <person name="Misner I."/>
            <person name="Blouin N."/>
            <person name="Leonard G."/>
            <person name="Richards T.A."/>
            <person name="Lane C.E."/>
        </authorList>
    </citation>
    <scope>NUCLEOTIDE SEQUENCE [LARGE SCALE GENOMIC DNA]</scope>
    <source>
        <strain evidence="2 3">ATCC 34112</strain>
    </source>
</reference>
<dbReference type="Proteomes" id="UP000243217">
    <property type="component" value="Unassembled WGS sequence"/>
</dbReference>
<proteinExistence type="predicted"/>
<dbReference type="Gene3D" id="3.40.630.30">
    <property type="match status" value="1"/>
</dbReference>
<keyword evidence="3" id="KW-1185">Reference proteome</keyword>